<dbReference type="InterPro" id="IPR029058">
    <property type="entry name" value="AB_hydrolase_fold"/>
</dbReference>
<name>A0ABT8S248_9BURK</name>
<dbReference type="Gene3D" id="3.40.50.1820">
    <property type="entry name" value="alpha/beta hydrolase"/>
    <property type="match status" value="1"/>
</dbReference>
<evidence type="ECO:0000313" key="3">
    <source>
        <dbReference type="Proteomes" id="UP001169027"/>
    </source>
</evidence>
<accession>A0ABT8S248</accession>
<evidence type="ECO:0000256" key="1">
    <source>
        <dbReference type="SAM" id="SignalP"/>
    </source>
</evidence>
<sequence length="450" mass="48344">MRQLTSLFSVAAALVLGACGSPARAPATSGIAAPSSTACPAGMPANTRCYSGQDSAGAFFWVAIPADWNRVLVMHAHGGPELGAPTLERATEDLQRWAVTVKAGYAWAGSTYRRGGYGVTMAAEDTERLRAWFVQNFGTPRRAILHGQSYGAGVAAKAAELYARVDSGKGPYDGLLLTSGVLGGGTQAYDYRLDLRVVYQYVCNNHPLPTEPAYPLWQGLPRDSTLGRAELARRIDACTGVRKPAIERSAQQSANLQAILSTVKIPERSLVANMNWSTFLFRDLVQERLDGGNPFGNIGAVYSGSRDDPLLNTAVLRYRADPAAVARLAADSDPTGRVDIPTLSLHAIDDPTAFVELESAYRTVRERAGTADLLVQTFSRESEHSYLGDAEYPALFAALLDWIDHGTKPTPADVAARCTSFEPAFGKGCRIDPAYAPQPLSARVPARQRP</sequence>
<proteinExistence type="predicted"/>
<dbReference type="RefSeq" id="WP_301808530.1">
    <property type="nucleotide sequence ID" value="NZ_JAUJZH010000007.1"/>
</dbReference>
<feature type="chain" id="PRO_5045723403" description="Alpha/beta hydrolase" evidence="1">
    <location>
        <begin position="26"/>
        <end position="450"/>
    </location>
</feature>
<dbReference type="SUPFAM" id="SSF53474">
    <property type="entry name" value="alpha/beta-Hydrolases"/>
    <property type="match status" value="1"/>
</dbReference>
<keyword evidence="1" id="KW-0732">Signal</keyword>
<protein>
    <recommendedName>
        <fullName evidence="4">Alpha/beta hydrolase</fullName>
    </recommendedName>
</protein>
<evidence type="ECO:0000313" key="2">
    <source>
        <dbReference type="EMBL" id="MDO1533004.1"/>
    </source>
</evidence>
<organism evidence="2 3">
    <name type="scientific">Variovorax ginsengisoli</name>
    <dbReference type="NCBI Taxonomy" id="363844"/>
    <lineage>
        <taxon>Bacteria</taxon>
        <taxon>Pseudomonadati</taxon>
        <taxon>Pseudomonadota</taxon>
        <taxon>Betaproteobacteria</taxon>
        <taxon>Burkholderiales</taxon>
        <taxon>Comamonadaceae</taxon>
        <taxon>Variovorax</taxon>
    </lineage>
</organism>
<evidence type="ECO:0008006" key="4">
    <source>
        <dbReference type="Google" id="ProtNLM"/>
    </source>
</evidence>
<dbReference type="Proteomes" id="UP001169027">
    <property type="component" value="Unassembled WGS sequence"/>
</dbReference>
<gene>
    <name evidence="2" type="ORF">Q2T77_11955</name>
</gene>
<dbReference type="EMBL" id="JAUKVY010000007">
    <property type="protein sequence ID" value="MDO1533004.1"/>
    <property type="molecule type" value="Genomic_DNA"/>
</dbReference>
<dbReference type="PROSITE" id="PS51257">
    <property type="entry name" value="PROKAR_LIPOPROTEIN"/>
    <property type="match status" value="1"/>
</dbReference>
<reference evidence="2" key="1">
    <citation type="submission" date="2023-06" db="EMBL/GenBank/DDBJ databases">
        <authorList>
            <person name="Jiang Y."/>
            <person name="Liu Q."/>
        </authorList>
    </citation>
    <scope>NUCLEOTIDE SEQUENCE</scope>
    <source>
        <strain evidence="2">CGMCC 1.12090</strain>
    </source>
</reference>
<feature type="signal peptide" evidence="1">
    <location>
        <begin position="1"/>
        <end position="25"/>
    </location>
</feature>
<comment type="caution">
    <text evidence="2">The sequence shown here is derived from an EMBL/GenBank/DDBJ whole genome shotgun (WGS) entry which is preliminary data.</text>
</comment>
<keyword evidence="3" id="KW-1185">Reference proteome</keyword>